<accession>A0ABS1V4U1</accession>
<organism evidence="7 8">
    <name type="scientific">Belnapia mucosa</name>
    <dbReference type="NCBI Taxonomy" id="2804532"/>
    <lineage>
        <taxon>Bacteria</taxon>
        <taxon>Pseudomonadati</taxon>
        <taxon>Pseudomonadota</taxon>
        <taxon>Alphaproteobacteria</taxon>
        <taxon>Acetobacterales</taxon>
        <taxon>Roseomonadaceae</taxon>
        <taxon>Belnapia</taxon>
    </lineage>
</organism>
<feature type="domain" description="Rieske" evidence="6">
    <location>
        <begin position="28"/>
        <end position="135"/>
    </location>
</feature>
<dbReference type="Proteomes" id="UP000606490">
    <property type="component" value="Unassembled WGS sequence"/>
</dbReference>
<gene>
    <name evidence="7" type="ORF">JMJ55_14855</name>
</gene>
<reference evidence="7 8" key="1">
    <citation type="submission" date="2021-01" db="EMBL/GenBank/DDBJ databases">
        <title>Belnapia mucosa sp. nov. and Belnapia arida sp. nov., isolated from the Tabernas Desert (Almeria, Spain).</title>
        <authorList>
            <person name="Molina-Menor E."/>
            <person name="Vidal-Verdu A."/>
            <person name="Calonge A."/>
            <person name="Satari L."/>
            <person name="Pereto Magraner J."/>
            <person name="Porcar Miralles M."/>
        </authorList>
    </citation>
    <scope>NUCLEOTIDE SEQUENCE [LARGE SCALE GENOMIC DNA]</scope>
    <source>
        <strain evidence="7 8">T6</strain>
    </source>
</reference>
<evidence type="ECO:0000313" key="8">
    <source>
        <dbReference type="Proteomes" id="UP000606490"/>
    </source>
</evidence>
<sequence length="408" mass="45328">MVTRAENELLTRVANGAPMGAMMRAHYWVPAVLSSRLEAGGAPVRVTLFGEHFIAWRAEDGRVGFFDEACPHRLASLALARNEDCALTCIFHGWSFGVDGSVLRAPTQPGGEAEFCRTVKLNHYRTREGAGLVWVFLGDQDAAPDCPAFEWMDLAPEQTVVAGTLLGVNWLQGLEATIDSAHVGHLHEAWVKTVQDGRDLSRVTNEVVMRYEIDSQTYGYTAAALRPTGNGAVLARVTEYVMPWYGMIPPNYEGQDGDHTVIIAVPVDDEHTIQWYLWYNTKRPVAAMLRAQYANSMEMIKVRGGPEDMWGQDRALMRQGHPTGFRELVMEDFVVELSMGPIVDRSREQLSASDQAIVRARRLLLQAARDFQAGKPPVSARHEAVDYRAIRSRGGMVAAGADWRSLPY</sequence>
<dbReference type="Pfam" id="PF00355">
    <property type="entry name" value="Rieske"/>
    <property type="match status" value="1"/>
</dbReference>
<dbReference type="InterPro" id="IPR045623">
    <property type="entry name" value="LigXa_C"/>
</dbReference>
<evidence type="ECO:0000313" key="7">
    <source>
        <dbReference type="EMBL" id="MBL6456612.1"/>
    </source>
</evidence>
<evidence type="ECO:0000256" key="5">
    <source>
        <dbReference type="ARBA" id="ARBA00023014"/>
    </source>
</evidence>
<evidence type="ECO:0000256" key="2">
    <source>
        <dbReference type="ARBA" id="ARBA00022723"/>
    </source>
</evidence>
<dbReference type="SUPFAM" id="SSF55961">
    <property type="entry name" value="Bet v1-like"/>
    <property type="match status" value="1"/>
</dbReference>
<dbReference type="InterPro" id="IPR036922">
    <property type="entry name" value="Rieske_2Fe-2S_sf"/>
</dbReference>
<evidence type="ECO:0000256" key="3">
    <source>
        <dbReference type="ARBA" id="ARBA00023002"/>
    </source>
</evidence>
<dbReference type="PANTHER" id="PTHR21266:SF59">
    <property type="entry name" value="BLR4922 PROTEIN"/>
    <property type="match status" value="1"/>
</dbReference>
<dbReference type="SUPFAM" id="SSF50022">
    <property type="entry name" value="ISP domain"/>
    <property type="match status" value="1"/>
</dbReference>
<dbReference type="EMBL" id="JAEUXJ010000005">
    <property type="protein sequence ID" value="MBL6456612.1"/>
    <property type="molecule type" value="Genomic_DNA"/>
</dbReference>
<keyword evidence="1" id="KW-0001">2Fe-2S</keyword>
<name>A0ABS1V4U1_9PROT</name>
<keyword evidence="2" id="KW-0479">Metal-binding</keyword>
<comment type="caution">
    <text evidence="7">The sequence shown here is derived from an EMBL/GenBank/DDBJ whole genome shotgun (WGS) entry which is preliminary data.</text>
</comment>
<dbReference type="Gene3D" id="3.90.380.10">
    <property type="entry name" value="Naphthalene 1,2-dioxygenase Alpha Subunit, Chain A, domain 1"/>
    <property type="match status" value="1"/>
</dbReference>
<dbReference type="Pfam" id="PF19301">
    <property type="entry name" value="LigXa_C"/>
    <property type="match status" value="1"/>
</dbReference>
<evidence type="ECO:0000256" key="1">
    <source>
        <dbReference type="ARBA" id="ARBA00022714"/>
    </source>
</evidence>
<dbReference type="InterPro" id="IPR017941">
    <property type="entry name" value="Rieske_2Fe-2S"/>
</dbReference>
<keyword evidence="5" id="KW-0411">Iron-sulfur</keyword>
<dbReference type="InterPro" id="IPR050584">
    <property type="entry name" value="Cholesterol_7-desaturase"/>
</dbReference>
<keyword evidence="3" id="KW-0560">Oxidoreductase</keyword>
<dbReference type="Gene3D" id="2.102.10.10">
    <property type="entry name" value="Rieske [2Fe-2S] iron-sulphur domain"/>
    <property type="match status" value="1"/>
</dbReference>
<keyword evidence="8" id="KW-1185">Reference proteome</keyword>
<proteinExistence type="predicted"/>
<protein>
    <submittedName>
        <fullName evidence="7">Rieske 2Fe-2S domain-containing protein</fullName>
    </submittedName>
</protein>
<keyword evidence="4" id="KW-0408">Iron</keyword>
<dbReference type="PROSITE" id="PS51296">
    <property type="entry name" value="RIESKE"/>
    <property type="match status" value="1"/>
</dbReference>
<dbReference type="RefSeq" id="WP_202826338.1">
    <property type="nucleotide sequence ID" value="NZ_JAEUXJ010000005.1"/>
</dbReference>
<dbReference type="PANTHER" id="PTHR21266">
    <property type="entry name" value="IRON-SULFUR DOMAIN CONTAINING PROTEIN"/>
    <property type="match status" value="1"/>
</dbReference>
<evidence type="ECO:0000256" key="4">
    <source>
        <dbReference type="ARBA" id="ARBA00023004"/>
    </source>
</evidence>
<evidence type="ECO:0000259" key="6">
    <source>
        <dbReference type="PROSITE" id="PS51296"/>
    </source>
</evidence>